<dbReference type="Proteomes" id="UP000631181">
    <property type="component" value="Unassembled WGS sequence"/>
</dbReference>
<proteinExistence type="predicted"/>
<feature type="compositionally biased region" description="Acidic residues" evidence="1">
    <location>
        <begin position="35"/>
        <end position="49"/>
    </location>
</feature>
<dbReference type="EMBL" id="WIWV01000005">
    <property type="protein sequence ID" value="KAF7719528.1"/>
    <property type="molecule type" value="Genomic_DNA"/>
</dbReference>
<feature type="region of interest" description="Disordered" evidence="1">
    <location>
        <begin position="29"/>
        <end position="51"/>
    </location>
</feature>
<evidence type="ECO:0000313" key="2">
    <source>
        <dbReference type="EMBL" id="KAF7719528.1"/>
    </source>
</evidence>
<accession>A0A8J8WM08</accession>
<dbReference type="AlphaFoldDB" id="A0A8J8WM08"/>
<sequence length="289" mass="33000">MAEDSFSRLLSARLRDLGLEDDLTSRLMGRFSNNDDAEDEFDASSDEESASPAIDNARLRFEIAAELTAELTDDLREAQETGARLQQMIEDPQVQCSVLPSPLTLSSLAMDDWVIHRNHNERQPHGFFCGNVSSALDIPRYGYSLVDFHQYDWPTNGISNLWRGRVAPGVMFIENIERRGRTGPWSSQLMQVAYETVAEISTLRTIFVANVVNRDTVPAAEWVLGFEQVQVCEFDTPEYHLLLGTRIGRVIAYFVLGAYGQGIRRISRIQIWWHTQEEHLQMRFDLEDI</sequence>
<reference evidence="2" key="1">
    <citation type="journal article" date="2020" name="Front. Microbiol.">
        <title>Gene regulatory networks of Penicillium echinulatum 2HH and Penicillium oxalicum 114-2 inferred by a computational biology approach.</title>
        <authorList>
            <person name="Lenz A.R."/>
            <person name="Galan-Vasquez E."/>
            <person name="Balbinot E."/>
            <person name="De Abreu F.P."/>
            <person name="De Oliveira N.S."/>
            <person name="Da Rosa L.O."/>
            <person name="De Avila E Silva S."/>
            <person name="Camassola M."/>
            <person name="Dillon A.J.P."/>
            <person name="Perez-Rueda E."/>
        </authorList>
    </citation>
    <scope>NUCLEOTIDE SEQUENCE</scope>
    <source>
        <strain evidence="2">S1M29</strain>
    </source>
</reference>
<evidence type="ECO:0000313" key="3">
    <source>
        <dbReference type="Proteomes" id="UP000631181"/>
    </source>
</evidence>
<comment type="caution">
    <text evidence="2">The sequence shown here is derived from an EMBL/GenBank/DDBJ whole genome shotgun (WGS) entry which is preliminary data.</text>
</comment>
<keyword evidence="3" id="KW-1185">Reference proteome</keyword>
<name>A0A8J8WM08_9EURO</name>
<dbReference type="OrthoDB" id="4361935at2759"/>
<organism evidence="2 3">
    <name type="scientific">Penicillium ucsense</name>
    <dbReference type="NCBI Taxonomy" id="2839758"/>
    <lineage>
        <taxon>Eukaryota</taxon>
        <taxon>Fungi</taxon>
        <taxon>Dikarya</taxon>
        <taxon>Ascomycota</taxon>
        <taxon>Pezizomycotina</taxon>
        <taxon>Eurotiomycetes</taxon>
        <taxon>Eurotiomycetidae</taxon>
        <taxon>Eurotiales</taxon>
        <taxon>Aspergillaceae</taxon>
        <taxon>Penicillium</taxon>
    </lineage>
</organism>
<protein>
    <submittedName>
        <fullName evidence="2">Uncharacterized protein</fullName>
    </submittedName>
</protein>
<evidence type="ECO:0000256" key="1">
    <source>
        <dbReference type="SAM" id="MobiDB-lite"/>
    </source>
</evidence>
<gene>
    <name evidence="2" type="ORF">PECM_006386</name>
</gene>